<evidence type="ECO:0000256" key="1">
    <source>
        <dbReference type="ARBA" id="ARBA00022561"/>
    </source>
</evidence>
<evidence type="ECO:0000256" key="4">
    <source>
        <dbReference type="ARBA" id="ARBA00022844"/>
    </source>
</evidence>
<dbReference type="EMBL" id="KF921519">
    <property type="protein sequence ID" value="AHC02772.1"/>
    <property type="molecule type" value="Genomic_DNA"/>
</dbReference>
<dbReference type="InterPro" id="IPR023233">
    <property type="entry name" value="Herpes_MCP_upper_sf"/>
</dbReference>
<keyword evidence="3" id="KW-1147">T=16 icosahedral capsid protein</keyword>
<reference evidence="5 6" key="1">
    <citation type="submission" date="2013-11" db="EMBL/GenBank/DDBJ databases">
        <title>Genome sequence of elephant endotheliotropic herpesvirus 5.</title>
        <authorList>
            <person name="Wilkie G.S."/>
            <person name="Davison A.J."/>
            <person name="Denk D."/>
            <person name="Kerr K."/>
            <person name="Redrobe S."/>
            <person name="Steinbach F."/>
            <person name="Dastjerdi A."/>
        </authorList>
    </citation>
    <scope>NUCLEOTIDE SEQUENCE [LARGE SCALE GENOMIC DNA]</scope>
    <source>
        <strain evidence="5 6">Vijay</strain>
    </source>
</reference>
<keyword evidence="2" id="KW-1048">Host nucleus</keyword>
<evidence type="ECO:0000256" key="3">
    <source>
        <dbReference type="ARBA" id="ARBA00022680"/>
    </source>
</evidence>
<evidence type="ECO:0000313" key="6">
    <source>
        <dbReference type="Proteomes" id="UP000152474"/>
    </source>
</evidence>
<protein>
    <submittedName>
        <fullName evidence="5">Major capsid protein</fullName>
    </submittedName>
</protein>
<dbReference type="Pfam" id="PF03122">
    <property type="entry name" value="Herpes_MCP"/>
    <property type="match status" value="1"/>
</dbReference>
<name>A0A075CYK3_9BETA</name>
<dbReference type="GO" id="GO:0005198">
    <property type="term" value="F:structural molecule activity"/>
    <property type="evidence" value="ECO:0007669"/>
    <property type="project" value="InterPro"/>
</dbReference>
<keyword evidence="6" id="KW-1185">Reference proteome</keyword>
<dbReference type="RefSeq" id="YP_009051992.1">
    <property type="nucleotide sequence ID" value="NC_024696.1"/>
</dbReference>
<dbReference type="SUPFAM" id="SSF103417">
    <property type="entry name" value="Major capsid protein VP5"/>
    <property type="match status" value="1"/>
</dbReference>
<organism evidence="5 6">
    <name type="scientific">Elephant endotheliotropic herpesvirus 5</name>
    <dbReference type="NCBI Taxonomy" id="768738"/>
    <lineage>
        <taxon>Viruses</taxon>
        <taxon>Duplodnaviria</taxon>
        <taxon>Heunggongvirae</taxon>
        <taxon>Peploviricota</taxon>
        <taxon>Herviviricetes</taxon>
        <taxon>Herpesvirales</taxon>
        <taxon>Orthoherpesviridae</taxon>
        <taxon>Betaherpesvirinae</taxon>
        <taxon>Proboscivirus</taxon>
    </lineage>
</organism>
<dbReference type="GO" id="GO:0039622">
    <property type="term" value="C:T=16 icosahedral viral capsid"/>
    <property type="evidence" value="ECO:0007669"/>
    <property type="project" value="UniProtKB-KW"/>
</dbReference>
<keyword evidence="1" id="KW-0167">Capsid protein</keyword>
<dbReference type="GeneID" id="20098525"/>
<keyword evidence="4" id="KW-0946">Virion</keyword>
<gene>
    <name evidence="5" type="primary">U57</name>
</gene>
<dbReference type="HAMAP" id="MF_04016">
    <property type="entry name" value="HSV_MCP"/>
    <property type="match status" value="1"/>
</dbReference>
<dbReference type="InterPro" id="IPR000912">
    <property type="entry name" value="Herpes_MCP"/>
</dbReference>
<evidence type="ECO:0000256" key="2">
    <source>
        <dbReference type="ARBA" id="ARBA00022562"/>
    </source>
</evidence>
<proteinExistence type="inferred from homology"/>
<dbReference type="Proteomes" id="UP000152474">
    <property type="component" value="Segment"/>
</dbReference>
<accession>A0A075CYK3</accession>
<dbReference type="KEGG" id="vg:20098525"/>
<dbReference type="PRINTS" id="PR00235">
    <property type="entry name" value="HSVCAPSIDMCP"/>
</dbReference>
<evidence type="ECO:0000313" key="5">
    <source>
        <dbReference type="EMBL" id="AHC02772.1"/>
    </source>
</evidence>
<sequence>MDRDADADIRLGGELLSKYPLNINVPSLIRNYTAGELFDNLRLFFGASPEDYNLQFEAIFGIYCNKLEWIHFLSTALGITSHVVRFPDAEKLSVGKIVFNVVIPRVAVPSGVPNTKNATAIVVKYTERVPIGISFELSFAALERLRMSFQDATLLDKLINIQAINNTLQCINNSANALQRGLINVVLTKLLRKAPPFFILKHLEEPTGGISTNNLVNRSNAVFSIKSLIPQCMFILNRIENKTGILNILIEMIALVKHSIMVDSSLYTTSSGDEVSGVLVTTSHVLNVLTNLFNKFIHKAAIVAPVAYGEFVMSKENAVTALAHHAIVADFDQYVQNAQNLTGGPLKKSNFLNMSQDRATIQVQLMQIGDTLVALEQLDKVYRNTMTHNPLDNRVELTFHTVLGLHLPKSIGYSTMDTKVTLNTTIRNNVPTSMYFYDKDFTLQKIDYTDCLRTLCHPVFNDGQVCARIFTREIKEGEQLCDGHQYLLDNDPQYPNDQHMRAFYGDVPPPLSTNQLKNEYQDMEFFKPSNKCLYTELHPMYDFSDVMIDEAVGQVCTPRILLGNLPQALAPAEFHETRALQILEISKNVYPQMYENTVGLATQTLSNSEYPEICYVISTLVHGNRDAFAAAHSIIVACINNAYTTKGILPFIHDFDMLRLIANNMGDSRILADAHAHYKRLWSLIGFIKKVVETGALHGHLIEDPMLCYLNALFDKRLLPPIIHHFPAMKQDVAVKANNRPLNIRGAEVRDYDISNIDRMINIAGHIVYRDDVLEPEDVTISSKIYYYCMLPSMSNNHLCGASLLLNTFIPDGFYNHDFIQPEAMYVNEDTFGASVMLKRLLEQVGINTNQGPHLNPLMTSLFRLLLRMPENARVLEIAGPLDQAQRHCMPAFQSVHHALYDGFLLVAPPVILTEYIQIIPFHKFYCDPVIAQACAPYIRDFLTRYPQCNRTDGGFPIPNYFSREYYNWHRTPFFKYSDTCLNTVKSMLTLACMHTKFSPISTYLQARARIHPGFAITLVRTDLFDVERILYSSKSSMSVIIGDPYVYKEKTDINTTYHITQDISTVDMGMGYSAVTCPAYLRRIVSDMGATLQDLFKVFPVASFGNDELDEWIRTHTGGTHMSLFDPNTIDILTFGQVNVNEQPSILIGQKAVVECIVTPVTAPLYYFKIPNNPRGRASCTLAIDPERKPDLFKVIYDHNIPDAQSFLSTANPWGSIWGSIGDVMYNEFHKEQLGYNSRIYSPCRQFFSLDEITISNRTLFKITGEYNSRSKTCIDGDNETQYVCVEGTSDMVEKPCVIFQESYPLLSASSEGLLESHIKPPNVRTSETHFQNYLIEEVIPITQILKK</sequence>